<organism evidence="1 2">
    <name type="scientific">Pseudoalteromonas obscura</name>
    <dbReference type="NCBI Taxonomy" id="3048491"/>
    <lineage>
        <taxon>Bacteria</taxon>
        <taxon>Pseudomonadati</taxon>
        <taxon>Pseudomonadota</taxon>
        <taxon>Gammaproteobacteria</taxon>
        <taxon>Alteromonadales</taxon>
        <taxon>Pseudoalteromonadaceae</taxon>
        <taxon>Pseudoalteromonas</taxon>
    </lineage>
</organism>
<reference evidence="1 2" key="1">
    <citation type="submission" date="2023-05" db="EMBL/GenBank/DDBJ databases">
        <title>Pseudoalteromonas ardens sp. nov., Pseudoalteromonas obscura sp. nov., and Pseudoalteromonas umbrosa sp. nov., isolated from the coral Montipora capitata.</title>
        <authorList>
            <person name="Thomas E.M."/>
            <person name="Smith E.M."/>
            <person name="Papke E."/>
            <person name="Shlafstein M.D."/>
            <person name="Oline D.K."/>
            <person name="Videau P."/>
            <person name="Saw J.H."/>
            <person name="Strangman W.K."/>
            <person name="Ushijima B."/>
        </authorList>
    </citation>
    <scope>NUCLEOTIDE SEQUENCE [LARGE SCALE GENOMIC DNA]</scope>
    <source>
        <strain evidence="1 2">P94</strain>
    </source>
</reference>
<comment type="caution">
    <text evidence="1">The sequence shown here is derived from an EMBL/GenBank/DDBJ whole genome shotgun (WGS) entry which is preliminary data.</text>
</comment>
<evidence type="ECO:0000313" key="2">
    <source>
        <dbReference type="Proteomes" id="UP001231915"/>
    </source>
</evidence>
<accession>A0ABT7EDU8</accession>
<protein>
    <submittedName>
        <fullName evidence="1">Uncharacterized protein</fullName>
    </submittedName>
</protein>
<keyword evidence="2" id="KW-1185">Reference proteome</keyword>
<gene>
    <name evidence="1" type="ORF">QNM18_00050</name>
</gene>
<dbReference type="Proteomes" id="UP001231915">
    <property type="component" value="Unassembled WGS sequence"/>
</dbReference>
<proteinExistence type="predicted"/>
<dbReference type="EMBL" id="JASJUT010000001">
    <property type="protein sequence ID" value="MDK2593456.1"/>
    <property type="molecule type" value="Genomic_DNA"/>
</dbReference>
<sequence length="62" mass="6964">MENIETICKLLEGLSRKYPDMRFGQLVTNVSYWANGPTSSAAWDVTDEDWIAAAKGNLEKNN</sequence>
<evidence type="ECO:0000313" key="1">
    <source>
        <dbReference type="EMBL" id="MDK2593456.1"/>
    </source>
</evidence>
<dbReference type="RefSeq" id="WP_284135929.1">
    <property type="nucleotide sequence ID" value="NZ_JASJUT010000001.1"/>
</dbReference>
<name>A0ABT7EDU8_9GAMM</name>